<proteinExistence type="predicted"/>
<gene>
    <name evidence="1" type="ORF">BDK89_4070</name>
</gene>
<evidence type="ECO:0000313" key="1">
    <source>
        <dbReference type="EMBL" id="TDT18450.1"/>
    </source>
</evidence>
<organism evidence="1 2">
    <name type="scientific">Ilumatobacter fluminis</name>
    <dbReference type="NCBI Taxonomy" id="467091"/>
    <lineage>
        <taxon>Bacteria</taxon>
        <taxon>Bacillati</taxon>
        <taxon>Actinomycetota</taxon>
        <taxon>Acidimicrobiia</taxon>
        <taxon>Acidimicrobiales</taxon>
        <taxon>Ilumatobacteraceae</taxon>
        <taxon>Ilumatobacter</taxon>
    </lineage>
</organism>
<dbReference type="Proteomes" id="UP000294558">
    <property type="component" value="Unassembled WGS sequence"/>
</dbReference>
<protein>
    <submittedName>
        <fullName evidence="1">Uncharacterized protein</fullName>
    </submittedName>
</protein>
<keyword evidence="2" id="KW-1185">Reference proteome</keyword>
<comment type="caution">
    <text evidence="1">The sequence shown here is derived from an EMBL/GenBank/DDBJ whole genome shotgun (WGS) entry which is preliminary data.</text>
</comment>
<evidence type="ECO:0000313" key="2">
    <source>
        <dbReference type="Proteomes" id="UP000294558"/>
    </source>
</evidence>
<accession>A0A4R7I551</accession>
<reference evidence="1 2" key="1">
    <citation type="submission" date="2019-03" db="EMBL/GenBank/DDBJ databases">
        <title>Sequencing the genomes of 1000 actinobacteria strains.</title>
        <authorList>
            <person name="Klenk H.-P."/>
        </authorList>
    </citation>
    <scope>NUCLEOTIDE SEQUENCE [LARGE SCALE GENOMIC DNA]</scope>
    <source>
        <strain evidence="1 2">DSM 18936</strain>
    </source>
</reference>
<name>A0A4R7I551_9ACTN</name>
<dbReference type="EMBL" id="SOAU01000001">
    <property type="protein sequence ID" value="TDT18450.1"/>
    <property type="molecule type" value="Genomic_DNA"/>
</dbReference>
<sequence>MLEFQWNALRTGDRVVVHDDADPRFGLHDATVSMVRTRFPGASEIGVRCDDRPSVMTRPWRHAVHLVPLEGDPDCWRCSASATNVSPTAVSVAPAGS</sequence>
<dbReference type="AlphaFoldDB" id="A0A4R7I551"/>